<sequence length="393" mass="43856">MVANEEEFGVGETRPSTRCGPAPSADSDEIAAISSFISSRKRGAGSGESGYLPDQLPKKGKVSETGSEVMSGTELSRRRARDSFTCIVCVVFRFQDVFTRRNSMVRIGELNYNELYMRCALKLLLRTYKDHYYEPGVTPERPEIYPTFDFPVAGDPKDSQEPSCRVARVDPHSEFSLILGDSQSSDKRVGLHLSLTRNHQLTKSLSLAFLASLVRKLGDCQLRYEAPERPSVPQKVELKAGLRPFPIYLDYDSIVILENAGLHSRRPHVNGGLFAAILVHDASKVAHLDPIIEAIDQICLDIGILPLYSERVAHISLFYIKKSSLFLKQTRHHENTGSSHIIRTSSLKKELLESKEVSQSSSDPINPTGSHAIWVDKLVFRIGIYEYHLLLGG</sequence>
<dbReference type="Proteomes" id="UP001067231">
    <property type="component" value="Unassembled WGS sequence"/>
</dbReference>
<proteinExistence type="predicted"/>
<evidence type="ECO:0000313" key="2">
    <source>
        <dbReference type="EMBL" id="KAJ1604677.1"/>
    </source>
</evidence>
<comment type="caution">
    <text evidence="2">The sequence shown here is derived from an EMBL/GenBank/DDBJ whole genome shotgun (WGS) entry which is preliminary data.</text>
</comment>
<gene>
    <name evidence="2" type="ORF">OJ253_3551</name>
</gene>
<dbReference type="AlphaFoldDB" id="A0A9D5HVV2"/>
<reference evidence="2" key="1">
    <citation type="submission" date="2022-10" db="EMBL/GenBank/DDBJ databases">
        <title>Adaptive evolution leads to modifications in subtelomeric GC content in a zoonotic Cryptosporidium species.</title>
        <authorList>
            <person name="Li J."/>
            <person name="Feng Y."/>
            <person name="Xiao L."/>
        </authorList>
    </citation>
    <scope>NUCLEOTIDE SEQUENCE</scope>
    <source>
        <strain evidence="2">33844</strain>
    </source>
</reference>
<name>A0A9D5HVV2_9CRYT</name>
<accession>A0A9D5HVV2</accession>
<dbReference type="EMBL" id="JAPCXC010000123">
    <property type="protein sequence ID" value="KAJ1604677.1"/>
    <property type="molecule type" value="Genomic_DNA"/>
</dbReference>
<feature type="compositionally biased region" description="Polar residues" evidence="1">
    <location>
        <begin position="64"/>
        <end position="74"/>
    </location>
</feature>
<feature type="region of interest" description="Disordered" evidence="1">
    <location>
        <begin position="39"/>
        <end position="74"/>
    </location>
</feature>
<organism evidence="2">
    <name type="scientific">Cryptosporidium canis</name>
    <dbReference type="NCBI Taxonomy" id="195482"/>
    <lineage>
        <taxon>Eukaryota</taxon>
        <taxon>Sar</taxon>
        <taxon>Alveolata</taxon>
        <taxon>Apicomplexa</taxon>
        <taxon>Conoidasida</taxon>
        <taxon>Coccidia</taxon>
        <taxon>Eucoccidiorida</taxon>
        <taxon>Eimeriorina</taxon>
        <taxon>Cryptosporidiidae</taxon>
        <taxon>Cryptosporidium</taxon>
    </lineage>
</organism>
<feature type="region of interest" description="Disordered" evidence="1">
    <location>
        <begin position="1"/>
        <end position="26"/>
    </location>
</feature>
<dbReference type="OrthoDB" id="339019at2759"/>
<protein>
    <submittedName>
        <fullName evidence="2">Uncharacterized protein</fullName>
    </submittedName>
</protein>
<evidence type="ECO:0000256" key="1">
    <source>
        <dbReference type="SAM" id="MobiDB-lite"/>
    </source>
</evidence>